<dbReference type="GO" id="GO:0006629">
    <property type="term" value="P:lipid metabolic process"/>
    <property type="evidence" value="ECO:0007669"/>
    <property type="project" value="InterPro"/>
</dbReference>
<dbReference type="InterPro" id="IPR006693">
    <property type="entry name" value="AB_hydrolase_lipase"/>
</dbReference>
<dbReference type="PANTHER" id="PTHR21630:SF10">
    <property type="entry name" value="VENTRICULAR ZONE-EXPRESSED PH DOMAIN-CONTAINING PROTEIN HOMOLOG 1"/>
    <property type="match status" value="1"/>
</dbReference>
<keyword evidence="6 9" id="KW-1133">Transmembrane helix</keyword>
<sequence length="1924" mass="213625">MDTPTTNDSLNMYHSGIGKVFYPCDEDGEWMFYPNFNKTWVNYTTCVNIEDYEFRKQINLIYCVGYGVSLVALLVSLALLTYFKSLRCARITVHMNLFSSFAINNLLWLFWYSMVVNDQEVVQENKLWCRILHVILFTFLISNYSWMLCEGIYLHTVLVSAFVSERTLLRCMLALGWGIPLLTTCIYAPARSTQGKTVEEIGSLAGDGAARSDGAQLMMMVGAQRLILAGERSASKGCWIQDGRFNIILMVPVVITVSLNVIFLVNIVRVLLIKLRRGPANGGTGSGASRTSLQALRATMLLVPLLGLNFLLTPFRPETNNPWEYVYEVVSAMTASLQVSYSTSEEKMANCDVSSKGQLLYSHHRVVRSLILPQQRRRESMTGCHRPSCFPLDGRPKSFNSNSPQHRRSNRSVCLKSIEWNAVATDRLRPSTVDACQASRFEIGRSGVQIPIRTVVGRGSECCYSDQRKPGLAAQGDWCPGEESPPSRITDAGDTNTKARCLVPTPGHPHFGPLIKYFSKNACTELYYYPIKAFSRHCYVTLNGDTPVADIIQRSGYKLERYVVTTSDGYVLTLFRIPPEEGDNRKDKQPIFLQHGIASDSASWVTTGSLGFILADEGYDVWLGNHRGTPNSQEHTKYKSSDPEYWNFNLDDSSANDLKASLNEVARVTGKKGSIIYVGHSRGSTIAFMFASQFPNETKELLQGIVALSPIVYLELPSQWKLLLPAAPLIGDNLLTTYSNFPRPISVAEVTQYVQIYNSGNFQKFDYGKEANLRKYQQEKPPLYDLSQMNVPVVLLYGKHDTLLSTEKVHKFYKQLTVSKKSMESVPIGDSNEENAYNHVDFIQGKDIKKIFYNDLLDILESDKLTSKNSFKLFQPNSPPQHHLLSPQTPPKDICGTVEQPQPSTTSPKRDFEMNSHFGRCGIVIVDGPDERNEVKRCLLERISVSSEISGERLRLPTSSRIAMTTNEEKVNRKMHELFMQVLKNRDLSRAGDLFSVPDAVIVNDLTNVLKEITVIISLPDYTNNNNDQSVVEICVTRVTSCIRETGSVEQHCEALVTLLESCLHHNLQLTSRDEDPPHAKISSDIISCIFLNYSKKSVMQRALPVAVKFLHKGNKELSRNMASYLSLAAIEHASLLTPHVQPIMDSIISGNYPLCRVLPSIYEVSPEPFQGHAMALVSLLPHCDNQEKLALLHLFSLIAKDNPSLLEASVPQLCEYLSSAVTASPTLQIFLHMAEKKPALLVDHVNAMKQSAQRHPQTVCLAAQIIGAVGKLSKDRAQDALNFVLEYLPKADRGSQSTLLREATLLCSSYPVLFTDKVLSGVRQRHHTSSNQINYNNNTQNQVTSGGVTIVKVGGIQQNPPVAQGGYTRRAKLGDSRSTGRLHTAQTTNTHRSMTKLNIPGGSIGGLHKSMTRLSSSQQINAIAYHPGVTSAPSQPSNNVTVTSTNKYVGNTKISSGGVTVTTISPPRMQRPHSQGPLTLSTNQNSQVTITPLQITSPQGPNAVTVSSVYTGPISSGQVSVLTSNSHSGTTQTIPVGSNSVLDSSTSQLAPVTSAMGSGNVNVTNPVTVISRRVNNTSVTLLNSNQNSLANQRMSVFEPYPMRDTIQHFCEKHLDKIKAYMDKVSIRIPSPAKCTIEEKRQKKSAKLHFACQGGGQHCLYSKTYFTMRTRNPRIWIHLMFISLQARHTHALSSRDTQVASLKHCWDMLKCENKSFLTVVTSAFPCPKDQDTLINELRHSGYFDVFQICPQNVGGSADQLDGGSFKWGCFLCAHPERAVGFLRGDTQPVIEGQLKEKKGRWRLFRRWRTRYFTLSGAHLSCKGSVSHPNSHPVFLMELFQSGGESIDVNQIRSVKVSRGARNIPKAFEIFTGNQTLILKPKDGKNAEEWVQCLSIVVAHSHAKELPGKSNSLPARGISSSRTVI</sequence>
<dbReference type="InterPro" id="IPR011993">
    <property type="entry name" value="PH-like_dom_sf"/>
</dbReference>
<evidence type="ECO:0000256" key="4">
    <source>
        <dbReference type="ARBA" id="ARBA00022475"/>
    </source>
</evidence>
<feature type="transmembrane region" description="Helical" evidence="9">
    <location>
        <begin position="59"/>
        <end position="83"/>
    </location>
</feature>
<dbReference type="InterPro" id="IPR000832">
    <property type="entry name" value="GPCR_2_secretin-like"/>
</dbReference>
<feature type="domain" description="G-protein coupled receptors family 2 profile 2" evidence="11">
    <location>
        <begin position="58"/>
        <end position="350"/>
    </location>
</feature>
<reference evidence="12" key="2">
    <citation type="submission" date="2021-08" db="EMBL/GenBank/DDBJ databases">
        <authorList>
            <person name="Eriksson T."/>
        </authorList>
    </citation>
    <scope>NUCLEOTIDE SEQUENCE</scope>
    <source>
        <strain evidence="12">Stoneville</strain>
        <tissue evidence="12">Whole head</tissue>
    </source>
</reference>
<proteinExistence type="inferred from homology"/>
<dbReference type="GO" id="GO:0005886">
    <property type="term" value="C:plasma membrane"/>
    <property type="evidence" value="ECO:0007669"/>
    <property type="project" value="UniProtKB-SubCell"/>
</dbReference>
<evidence type="ECO:0000256" key="7">
    <source>
        <dbReference type="ARBA" id="ARBA00023136"/>
    </source>
</evidence>
<comment type="subcellular location">
    <subcellularLocation>
        <location evidence="2">Cell membrane</location>
        <topology evidence="2">Peripheral membrane protein</topology>
        <orientation evidence="2">Cytoplasmic side</orientation>
    </subcellularLocation>
    <subcellularLocation>
        <location evidence="1">Membrane</location>
        <topology evidence="1">Multi-pass membrane protein</topology>
    </subcellularLocation>
</comment>
<evidence type="ECO:0000256" key="6">
    <source>
        <dbReference type="ARBA" id="ARBA00022989"/>
    </source>
</evidence>
<dbReference type="InterPro" id="IPR017981">
    <property type="entry name" value="GPCR_2-like_7TM"/>
</dbReference>
<feature type="transmembrane region" description="Helical" evidence="9">
    <location>
        <begin position="167"/>
        <end position="190"/>
    </location>
</feature>
<protein>
    <submittedName>
        <fullName evidence="12">Uncharacterized protein</fullName>
    </submittedName>
</protein>
<feature type="compositionally biased region" description="Polar residues" evidence="8">
    <location>
        <begin position="1473"/>
        <end position="1483"/>
    </location>
</feature>
<dbReference type="Gene3D" id="3.40.50.1820">
    <property type="entry name" value="alpha/beta hydrolase"/>
    <property type="match status" value="2"/>
</dbReference>
<organism evidence="12 13">
    <name type="scientific">Tenebrio molitor</name>
    <name type="common">Yellow mealworm beetle</name>
    <dbReference type="NCBI Taxonomy" id="7067"/>
    <lineage>
        <taxon>Eukaryota</taxon>
        <taxon>Metazoa</taxon>
        <taxon>Ecdysozoa</taxon>
        <taxon>Arthropoda</taxon>
        <taxon>Hexapoda</taxon>
        <taxon>Insecta</taxon>
        <taxon>Pterygota</taxon>
        <taxon>Neoptera</taxon>
        <taxon>Endopterygota</taxon>
        <taxon>Coleoptera</taxon>
        <taxon>Polyphaga</taxon>
        <taxon>Cucujiformia</taxon>
        <taxon>Tenebrionidae</taxon>
        <taxon>Tenebrio</taxon>
    </lineage>
</organism>
<dbReference type="EMBL" id="JABDTM020023727">
    <property type="protein sequence ID" value="KAH0814954.1"/>
    <property type="molecule type" value="Genomic_DNA"/>
</dbReference>
<dbReference type="Gene3D" id="1.20.1070.10">
    <property type="entry name" value="Rhodopsin 7-helix transmembrane proteins"/>
    <property type="match status" value="1"/>
</dbReference>
<dbReference type="Pfam" id="PF00002">
    <property type="entry name" value="7tm_2"/>
    <property type="match status" value="1"/>
</dbReference>
<evidence type="ECO:0000256" key="2">
    <source>
        <dbReference type="ARBA" id="ARBA00004413"/>
    </source>
</evidence>
<dbReference type="SUPFAM" id="SSF53474">
    <property type="entry name" value="alpha/beta-Hydrolases"/>
    <property type="match status" value="1"/>
</dbReference>
<dbReference type="Pfam" id="PF04083">
    <property type="entry name" value="Abhydro_lipase"/>
    <property type="match status" value="1"/>
</dbReference>
<evidence type="ECO:0000259" key="11">
    <source>
        <dbReference type="PROSITE" id="PS50261"/>
    </source>
</evidence>
<dbReference type="InterPro" id="IPR016024">
    <property type="entry name" value="ARM-type_fold"/>
</dbReference>
<dbReference type="InterPro" id="IPR039888">
    <property type="entry name" value="Melted-like"/>
</dbReference>
<feature type="region of interest" description="Disordered" evidence="8">
    <location>
        <begin position="876"/>
        <end position="912"/>
    </location>
</feature>
<dbReference type="PRINTS" id="PR00249">
    <property type="entry name" value="GPCRSECRETIN"/>
</dbReference>
<dbReference type="SMART" id="SM00233">
    <property type="entry name" value="PH"/>
    <property type="match status" value="1"/>
</dbReference>
<feature type="transmembrane region" description="Helical" evidence="9">
    <location>
        <begin position="247"/>
        <end position="272"/>
    </location>
</feature>
<comment type="similarity">
    <text evidence="3">Belongs to the MELT/VEPH family.</text>
</comment>
<keyword evidence="4" id="KW-1003">Cell membrane</keyword>
<dbReference type="CDD" id="cd01264">
    <property type="entry name" value="PH_MELT_VEPH1"/>
    <property type="match status" value="1"/>
</dbReference>
<dbReference type="PROSITE" id="PS50003">
    <property type="entry name" value="PH_DOMAIN"/>
    <property type="match status" value="1"/>
</dbReference>
<dbReference type="PANTHER" id="PTHR21630">
    <property type="entry name" value="VEPH-A/MELTED"/>
    <property type="match status" value="1"/>
</dbReference>
<dbReference type="GO" id="GO:0009966">
    <property type="term" value="P:regulation of signal transduction"/>
    <property type="evidence" value="ECO:0007669"/>
    <property type="project" value="TreeGrafter"/>
</dbReference>
<evidence type="ECO:0000313" key="13">
    <source>
        <dbReference type="Proteomes" id="UP000719412"/>
    </source>
</evidence>
<keyword evidence="7 9" id="KW-0472">Membrane</keyword>
<dbReference type="SUPFAM" id="SSF48371">
    <property type="entry name" value="ARM repeat"/>
    <property type="match status" value="1"/>
</dbReference>
<evidence type="ECO:0000256" key="3">
    <source>
        <dbReference type="ARBA" id="ARBA00010187"/>
    </source>
</evidence>
<dbReference type="GO" id="GO:0010314">
    <property type="term" value="F:phosphatidylinositol-5-phosphate binding"/>
    <property type="evidence" value="ECO:0007669"/>
    <property type="project" value="TreeGrafter"/>
</dbReference>
<accession>A0A8J6HHV4</accession>
<evidence type="ECO:0000256" key="5">
    <source>
        <dbReference type="ARBA" id="ARBA00022692"/>
    </source>
</evidence>
<dbReference type="GO" id="GO:0004930">
    <property type="term" value="F:G protein-coupled receptor activity"/>
    <property type="evidence" value="ECO:0007669"/>
    <property type="project" value="InterPro"/>
</dbReference>
<evidence type="ECO:0000256" key="8">
    <source>
        <dbReference type="SAM" id="MobiDB-lite"/>
    </source>
</evidence>
<dbReference type="InterPro" id="IPR029058">
    <property type="entry name" value="AB_hydrolase_fold"/>
</dbReference>
<feature type="domain" description="PH" evidence="10">
    <location>
        <begin position="1787"/>
        <end position="1898"/>
    </location>
</feature>
<gene>
    <name evidence="12" type="ORF">GEV33_007838</name>
</gene>
<dbReference type="Proteomes" id="UP000719412">
    <property type="component" value="Unassembled WGS sequence"/>
</dbReference>
<feature type="transmembrane region" description="Helical" evidence="9">
    <location>
        <begin position="134"/>
        <end position="155"/>
    </location>
</feature>
<comment type="caution">
    <text evidence="12">The sequence shown here is derived from an EMBL/GenBank/DDBJ whole genome shotgun (WGS) entry which is preliminary data.</text>
</comment>
<feature type="transmembrane region" description="Helical" evidence="9">
    <location>
        <begin position="95"/>
        <end position="114"/>
    </location>
</feature>
<evidence type="ECO:0000256" key="1">
    <source>
        <dbReference type="ARBA" id="ARBA00004141"/>
    </source>
</evidence>
<dbReference type="Gene3D" id="2.30.29.30">
    <property type="entry name" value="Pleckstrin-homology domain (PH domain)/Phosphotyrosine-binding domain (PTB)"/>
    <property type="match status" value="1"/>
</dbReference>
<feature type="region of interest" description="Disordered" evidence="8">
    <location>
        <begin position="1464"/>
        <end position="1483"/>
    </location>
</feature>
<dbReference type="PROSITE" id="PS50261">
    <property type="entry name" value="G_PROTEIN_RECEP_F2_4"/>
    <property type="match status" value="1"/>
</dbReference>
<evidence type="ECO:0000313" key="12">
    <source>
        <dbReference type="EMBL" id="KAH0814954.1"/>
    </source>
</evidence>
<evidence type="ECO:0000256" key="9">
    <source>
        <dbReference type="SAM" id="Phobius"/>
    </source>
</evidence>
<keyword evidence="5 9" id="KW-0812">Transmembrane</keyword>
<evidence type="ECO:0000259" key="10">
    <source>
        <dbReference type="PROSITE" id="PS50003"/>
    </source>
</evidence>
<dbReference type="SUPFAM" id="SSF50729">
    <property type="entry name" value="PH domain-like"/>
    <property type="match status" value="1"/>
</dbReference>
<keyword evidence="13" id="KW-1185">Reference proteome</keyword>
<reference evidence="12" key="1">
    <citation type="journal article" date="2020" name="J Insects Food Feed">
        <title>The yellow mealworm (Tenebrio molitor) genome: a resource for the emerging insects as food and feed industry.</title>
        <authorList>
            <person name="Eriksson T."/>
            <person name="Andere A."/>
            <person name="Kelstrup H."/>
            <person name="Emery V."/>
            <person name="Picard C."/>
        </authorList>
    </citation>
    <scope>NUCLEOTIDE SEQUENCE</scope>
    <source>
        <strain evidence="12">Stoneville</strain>
        <tissue evidence="12">Whole head</tissue>
    </source>
</reference>
<name>A0A8J6HHV4_TENMO</name>
<dbReference type="GO" id="GO:0007166">
    <property type="term" value="P:cell surface receptor signaling pathway"/>
    <property type="evidence" value="ECO:0007669"/>
    <property type="project" value="InterPro"/>
</dbReference>
<dbReference type="InterPro" id="IPR001849">
    <property type="entry name" value="PH_domain"/>
</dbReference>